<sequence length="187" mass="20703">MNLLIRSFLLLIVKQSTNCVQIMNISGKVITDGMNTTKFSFMCSTTGNFMGCSVEFLLDKTTTDNIRQVNDSCYHKRGICDANICGCSPNCKGFVWIFIPKTDMTNHIFGCGGKIENAVPDILYRADASLLFDGNDFVYVIVGVTVVIVIVSVAVAICIFRRKHHDNSKENTPISHEIDKFSTANSL</sequence>
<dbReference type="OrthoDB" id="6199321at2759"/>
<dbReference type="AlphaFoldDB" id="A0A6J8CQW6"/>
<keyword evidence="1" id="KW-0812">Transmembrane</keyword>
<keyword evidence="1" id="KW-1133">Transmembrane helix</keyword>
<organism evidence="3 4">
    <name type="scientific">Mytilus coruscus</name>
    <name type="common">Sea mussel</name>
    <dbReference type="NCBI Taxonomy" id="42192"/>
    <lineage>
        <taxon>Eukaryota</taxon>
        <taxon>Metazoa</taxon>
        <taxon>Spiralia</taxon>
        <taxon>Lophotrochozoa</taxon>
        <taxon>Mollusca</taxon>
        <taxon>Bivalvia</taxon>
        <taxon>Autobranchia</taxon>
        <taxon>Pteriomorphia</taxon>
        <taxon>Mytilida</taxon>
        <taxon>Mytiloidea</taxon>
        <taxon>Mytilidae</taxon>
        <taxon>Mytilinae</taxon>
        <taxon>Mytilus</taxon>
    </lineage>
</organism>
<keyword evidence="2" id="KW-0732">Signal</keyword>
<evidence type="ECO:0000313" key="4">
    <source>
        <dbReference type="Proteomes" id="UP000507470"/>
    </source>
</evidence>
<dbReference type="Proteomes" id="UP000507470">
    <property type="component" value="Unassembled WGS sequence"/>
</dbReference>
<evidence type="ECO:0000256" key="1">
    <source>
        <dbReference type="SAM" id="Phobius"/>
    </source>
</evidence>
<dbReference type="EMBL" id="CACVKT020005685">
    <property type="protein sequence ID" value="CAC5397484.1"/>
    <property type="molecule type" value="Genomic_DNA"/>
</dbReference>
<proteinExistence type="predicted"/>
<name>A0A6J8CQW6_MYTCO</name>
<accession>A0A6J8CQW6</accession>
<evidence type="ECO:0000256" key="2">
    <source>
        <dbReference type="SAM" id="SignalP"/>
    </source>
</evidence>
<reference evidence="3 4" key="1">
    <citation type="submission" date="2020-06" db="EMBL/GenBank/DDBJ databases">
        <authorList>
            <person name="Li R."/>
            <person name="Bekaert M."/>
        </authorList>
    </citation>
    <scope>NUCLEOTIDE SEQUENCE [LARGE SCALE GENOMIC DNA]</scope>
    <source>
        <strain evidence="4">wild</strain>
    </source>
</reference>
<keyword evidence="1" id="KW-0472">Membrane</keyword>
<feature type="transmembrane region" description="Helical" evidence="1">
    <location>
        <begin position="137"/>
        <end position="160"/>
    </location>
</feature>
<keyword evidence="4" id="KW-1185">Reference proteome</keyword>
<feature type="chain" id="PRO_5027044976" evidence="2">
    <location>
        <begin position="20"/>
        <end position="187"/>
    </location>
</feature>
<gene>
    <name evidence="3" type="ORF">MCOR_31913</name>
</gene>
<protein>
    <submittedName>
        <fullName evidence="3">Uncharacterized protein</fullName>
    </submittedName>
</protein>
<feature type="signal peptide" evidence="2">
    <location>
        <begin position="1"/>
        <end position="19"/>
    </location>
</feature>
<evidence type="ECO:0000313" key="3">
    <source>
        <dbReference type="EMBL" id="CAC5397484.1"/>
    </source>
</evidence>